<accession>A0A1V3XGJ2</accession>
<dbReference type="Proteomes" id="UP000189229">
    <property type="component" value="Unassembled WGS sequence"/>
</dbReference>
<reference evidence="2 3" key="1">
    <citation type="submission" date="2017-02" db="EMBL/GenBank/DDBJ databases">
        <title>Complete genome sequences of Mycobacterium kansasii strains isolated from rhesus macaques.</title>
        <authorList>
            <person name="Panda A."/>
            <person name="Nagaraj S."/>
            <person name="Zhao X."/>
            <person name="Tettelin H."/>
            <person name="Detolla L.J."/>
        </authorList>
    </citation>
    <scope>NUCLEOTIDE SEQUENCE [LARGE SCALE GENOMIC DNA]</scope>
    <source>
        <strain evidence="2 3">11-3813</strain>
    </source>
</reference>
<dbReference type="EMBL" id="MVBM01000002">
    <property type="protein sequence ID" value="OOK78309.1"/>
    <property type="molecule type" value="Genomic_DNA"/>
</dbReference>
<gene>
    <name evidence="2" type="ORF">BZL30_2381</name>
</gene>
<evidence type="ECO:0000256" key="1">
    <source>
        <dbReference type="SAM" id="MobiDB-lite"/>
    </source>
</evidence>
<evidence type="ECO:0000313" key="3">
    <source>
        <dbReference type="Proteomes" id="UP000189229"/>
    </source>
</evidence>
<feature type="region of interest" description="Disordered" evidence="1">
    <location>
        <begin position="1"/>
        <end position="42"/>
    </location>
</feature>
<comment type="caution">
    <text evidence="2">The sequence shown here is derived from an EMBL/GenBank/DDBJ whole genome shotgun (WGS) entry which is preliminary data.</text>
</comment>
<sequence length="42" mass="4847">MARRHTDHPYAGRPNRWAEQRRTVSVGKQLNAPTHLLPDLAE</sequence>
<evidence type="ECO:0000313" key="2">
    <source>
        <dbReference type="EMBL" id="OOK78309.1"/>
    </source>
</evidence>
<name>A0A1V3XGJ2_MYCKA</name>
<organism evidence="2 3">
    <name type="scientific">Mycobacterium kansasii</name>
    <dbReference type="NCBI Taxonomy" id="1768"/>
    <lineage>
        <taxon>Bacteria</taxon>
        <taxon>Bacillati</taxon>
        <taxon>Actinomycetota</taxon>
        <taxon>Actinomycetes</taxon>
        <taxon>Mycobacteriales</taxon>
        <taxon>Mycobacteriaceae</taxon>
        <taxon>Mycobacterium</taxon>
    </lineage>
</organism>
<protein>
    <submittedName>
        <fullName evidence="2">Uncharacterized protein</fullName>
    </submittedName>
</protein>
<proteinExistence type="predicted"/>
<dbReference type="AlphaFoldDB" id="A0A1V3XGJ2"/>